<dbReference type="SUPFAM" id="SSF56300">
    <property type="entry name" value="Metallo-dependent phosphatases"/>
    <property type="match status" value="1"/>
</dbReference>
<dbReference type="InterPro" id="IPR024654">
    <property type="entry name" value="Calcineurin-like_PHP_lpxH"/>
</dbReference>
<dbReference type="EMBL" id="VBPA01000185">
    <property type="protein sequence ID" value="TMQ70722.1"/>
    <property type="molecule type" value="Genomic_DNA"/>
</dbReference>
<comment type="caution">
    <text evidence="3">The sequence shown here is derived from an EMBL/GenBank/DDBJ whole genome shotgun (WGS) entry which is preliminary data.</text>
</comment>
<proteinExistence type="inferred from homology"/>
<reference evidence="3 4" key="1">
    <citation type="journal article" date="2019" name="Nat. Microbiol.">
        <title>Mediterranean grassland soil C-N compound turnover is dependent on rainfall and depth, and is mediated by genomically divergent microorganisms.</title>
        <authorList>
            <person name="Diamond S."/>
            <person name="Andeer P.F."/>
            <person name="Li Z."/>
            <person name="Crits-Christoph A."/>
            <person name="Burstein D."/>
            <person name="Anantharaman K."/>
            <person name="Lane K.R."/>
            <person name="Thomas B.C."/>
            <person name="Pan C."/>
            <person name="Northen T.R."/>
            <person name="Banfield J.F."/>
        </authorList>
    </citation>
    <scope>NUCLEOTIDE SEQUENCE [LARGE SCALE GENOMIC DNA]</scope>
    <source>
        <strain evidence="3">WS_10</strain>
    </source>
</reference>
<dbReference type="AlphaFoldDB" id="A0A538U494"/>
<dbReference type="PANTHER" id="PTHR42850:SF2">
    <property type="entry name" value="BLL5683 PROTEIN"/>
    <property type="match status" value="1"/>
</dbReference>
<dbReference type="PANTHER" id="PTHR42850">
    <property type="entry name" value="METALLOPHOSPHOESTERASE"/>
    <property type="match status" value="1"/>
</dbReference>
<dbReference type="InterPro" id="IPR029052">
    <property type="entry name" value="Metallo-depent_PP-like"/>
</dbReference>
<evidence type="ECO:0000313" key="4">
    <source>
        <dbReference type="Proteomes" id="UP000319836"/>
    </source>
</evidence>
<comment type="similarity">
    <text evidence="1">Belongs to the metallophosphoesterase superfamily. YfcE family.</text>
</comment>
<gene>
    <name evidence="3" type="ORF">E6K80_07645</name>
</gene>
<evidence type="ECO:0000313" key="3">
    <source>
        <dbReference type="EMBL" id="TMQ70722.1"/>
    </source>
</evidence>
<sequence>MPTTERVTLADARRDGADAVWCLGDLGGFGPLPDRALDAIRAASVPVVRGNYDEAVGHARDDCACGYDDPEDRRFAQIAYDYTLARTSAEHRSWMRSLPTEERLAIGGRSVLLCHGSPRRVNEFLWDSTCSDAFLEWLCRAHGADVILCTHTGLPWHRALPSGRHVVNVGVIGRPANDGRPTGCYARLQFDDAVSIALRPVSYDHEALAREMEIEGLPAEFVATIRTGWWTTCLGNLPAKERRRGRH</sequence>
<feature type="domain" description="Calcineurin-like phosphoesterase" evidence="2">
    <location>
        <begin position="13"/>
        <end position="190"/>
    </location>
</feature>
<dbReference type="PIRSF" id="PIRSF000883">
    <property type="entry name" value="Pesterase_MJ0912"/>
    <property type="match status" value="1"/>
</dbReference>
<dbReference type="Proteomes" id="UP000319836">
    <property type="component" value="Unassembled WGS sequence"/>
</dbReference>
<dbReference type="GO" id="GO:0016791">
    <property type="term" value="F:phosphatase activity"/>
    <property type="evidence" value="ECO:0007669"/>
    <property type="project" value="TreeGrafter"/>
</dbReference>
<organism evidence="3 4">
    <name type="scientific">Eiseniibacteriota bacterium</name>
    <dbReference type="NCBI Taxonomy" id="2212470"/>
    <lineage>
        <taxon>Bacteria</taxon>
        <taxon>Candidatus Eiseniibacteriota</taxon>
    </lineage>
</organism>
<dbReference type="InterPro" id="IPR050126">
    <property type="entry name" value="Ap4A_hydrolase"/>
</dbReference>
<dbReference type="Pfam" id="PF12850">
    <property type="entry name" value="Metallophos_2"/>
    <property type="match status" value="1"/>
</dbReference>
<dbReference type="InterPro" id="IPR011152">
    <property type="entry name" value="Pesterase_MJ0912"/>
</dbReference>
<dbReference type="CDD" id="cd00838">
    <property type="entry name" value="MPP_superfamily"/>
    <property type="match status" value="1"/>
</dbReference>
<protein>
    <submittedName>
        <fullName evidence="3">Metallophosphoesterase family protein</fullName>
    </submittedName>
</protein>
<evidence type="ECO:0000259" key="2">
    <source>
        <dbReference type="Pfam" id="PF12850"/>
    </source>
</evidence>
<dbReference type="Gene3D" id="3.60.21.10">
    <property type="match status" value="1"/>
</dbReference>
<evidence type="ECO:0000256" key="1">
    <source>
        <dbReference type="ARBA" id="ARBA00008950"/>
    </source>
</evidence>
<dbReference type="GO" id="GO:0005737">
    <property type="term" value="C:cytoplasm"/>
    <property type="evidence" value="ECO:0007669"/>
    <property type="project" value="TreeGrafter"/>
</dbReference>
<name>A0A538U494_UNCEI</name>
<accession>A0A538U494</accession>